<dbReference type="EMBL" id="LUCM01005230">
    <property type="protein sequence ID" value="KAA0193139.1"/>
    <property type="molecule type" value="Genomic_DNA"/>
</dbReference>
<gene>
    <name evidence="2" type="ORF">FBUS_08841</name>
</gene>
<name>A0A8E0RVU1_9TREM</name>
<feature type="transmembrane region" description="Helical" evidence="1">
    <location>
        <begin position="94"/>
        <end position="115"/>
    </location>
</feature>
<keyword evidence="1" id="KW-0812">Transmembrane</keyword>
<dbReference type="AlphaFoldDB" id="A0A8E0RVU1"/>
<evidence type="ECO:0008006" key="4">
    <source>
        <dbReference type="Google" id="ProtNLM"/>
    </source>
</evidence>
<evidence type="ECO:0000256" key="1">
    <source>
        <dbReference type="SAM" id="Phobius"/>
    </source>
</evidence>
<dbReference type="Proteomes" id="UP000728185">
    <property type="component" value="Unassembled WGS sequence"/>
</dbReference>
<feature type="transmembrane region" description="Helical" evidence="1">
    <location>
        <begin position="16"/>
        <end position="42"/>
    </location>
</feature>
<feature type="transmembrane region" description="Helical" evidence="1">
    <location>
        <begin position="54"/>
        <end position="74"/>
    </location>
</feature>
<proteinExistence type="predicted"/>
<accession>A0A8E0RVU1</accession>
<reference evidence="2" key="1">
    <citation type="submission" date="2019-05" db="EMBL/GenBank/DDBJ databases">
        <title>Annotation for the trematode Fasciolopsis buski.</title>
        <authorList>
            <person name="Choi Y.-J."/>
        </authorList>
    </citation>
    <scope>NUCLEOTIDE SEQUENCE</scope>
    <source>
        <strain evidence="2">HT</strain>
        <tissue evidence="2">Whole worm</tissue>
    </source>
</reference>
<evidence type="ECO:0000313" key="3">
    <source>
        <dbReference type="Proteomes" id="UP000728185"/>
    </source>
</evidence>
<feature type="transmembrane region" description="Helical" evidence="1">
    <location>
        <begin position="188"/>
        <end position="207"/>
    </location>
</feature>
<evidence type="ECO:0000313" key="2">
    <source>
        <dbReference type="EMBL" id="KAA0193139.1"/>
    </source>
</evidence>
<feature type="transmembrane region" description="Helical" evidence="1">
    <location>
        <begin position="136"/>
        <end position="155"/>
    </location>
</feature>
<dbReference type="SUPFAM" id="SSF81321">
    <property type="entry name" value="Family A G protein-coupled receptor-like"/>
    <property type="match status" value="1"/>
</dbReference>
<organism evidence="2 3">
    <name type="scientific">Fasciolopsis buskii</name>
    <dbReference type="NCBI Taxonomy" id="27845"/>
    <lineage>
        <taxon>Eukaryota</taxon>
        <taxon>Metazoa</taxon>
        <taxon>Spiralia</taxon>
        <taxon>Lophotrochozoa</taxon>
        <taxon>Platyhelminthes</taxon>
        <taxon>Trematoda</taxon>
        <taxon>Digenea</taxon>
        <taxon>Plagiorchiida</taxon>
        <taxon>Echinostomata</taxon>
        <taxon>Echinostomatoidea</taxon>
        <taxon>Fasciolidae</taxon>
        <taxon>Fasciolopsis</taxon>
    </lineage>
</organism>
<keyword evidence="1" id="KW-1133">Transmembrane helix</keyword>
<comment type="caution">
    <text evidence="2">The sequence shown here is derived from an EMBL/GenBank/DDBJ whole genome shotgun (WGS) entry which is preliminary data.</text>
</comment>
<keyword evidence="1" id="KW-0472">Membrane</keyword>
<keyword evidence="3" id="KW-1185">Reference proteome</keyword>
<protein>
    <recommendedName>
        <fullName evidence="4">G-protein coupled receptors family 1 profile domain-containing protein</fullName>
    </recommendedName>
</protein>
<dbReference type="Gene3D" id="1.20.1070.10">
    <property type="entry name" value="Rhodopsin 7-helix transmembrane proteins"/>
    <property type="match status" value="1"/>
</dbReference>
<feature type="transmembrane region" description="Helical" evidence="1">
    <location>
        <begin position="289"/>
        <end position="310"/>
    </location>
</feature>
<feature type="transmembrane region" description="Helical" evidence="1">
    <location>
        <begin position="249"/>
        <end position="269"/>
    </location>
</feature>
<sequence>MNTTLKIYKSISTPSLSLPVCVTFTVLMSFSLCLHIFMAFTLYHTKIPSPLTKLLLYQQCTLDGFYSILVIVLANTNNFTQADNTVPTNPVLCYIFQSGFLTITVRVMSFCNIVCQSADRVWALVFPQTYRVYTKYYIAVCCTFIPIFSSLSTSIRIAKATLSGGSCVIKDLPISKYVVAAIESSLRYGIPMCFLIFTNVLVIRTLYKLRMINFGSTKKTQISLSSHGSGASEHKDNSTKASSSLQTALFLNVFFLTMEVTVIECIPIVFTVLNFNNVIRYDVGSIARVYHMCVVVMLNDLNPCVGILTIKTLRSTIKRNFKKLASFGNKNETDSCACASTVTH</sequence>
<dbReference type="OrthoDB" id="6246803at2759"/>